<dbReference type="GO" id="GO:0015105">
    <property type="term" value="F:arsenite transmembrane transporter activity"/>
    <property type="evidence" value="ECO:0007669"/>
    <property type="project" value="InterPro"/>
</dbReference>
<dbReference type="CDD" id="cd01118">
    <property type="entry name" value="ArsB_permease"/>
    <property type="match status" value="1"/>
</dbReference>
<proteinExistence type="inferred from homology"/>
<evidence type="ECO:0000256" key="8">
    <source>
        <dbReference type="SAM" id="Phobius"/>
    </source>
</evidence>
<reference evidence="10 11" key="1">
    <citation type="journal article" date="2016" name="Front. Microbiol.">
        <title>Genomic Resource of Rice Seed Associated Bacteria.</title>
        <authorList>
            <person name="Midha S."/>
            <person name="Bansal K."/>
            <person name="Sharma S."/>
            <person name="Kumar N."/>
            <person name="Patil P.P."/>
            <person name="Chaudhry V."/>
            <person name="Patil P.B."/>
        </authorList>
    </citation>
    <scope>NUCLEOTIDE SEQUENCE [LARGE SCALE GENOMIC DNA]</scope>
    <source>
        <strain evidence="10 11">NS355</strain>
    </source>
</reference>
<dbReference type="Pfam" id="PF03600">
    <property type="entry name" value="CitMHS"/>
    <property type="match status" value="1"/>
</dbReference>
<accession>A0A147IYB7</accession>
<evidence type="ECO:0000256" key="2">
    <source>
        <dbReference type="ARBA" id="ARBA00009843"/>
    </source>
</evidence>
<evidence type="ECO:0000259" key="9">
    <source>
        <dbReference type="Pfam" id="PF03600"/>
    </source>
</evidence>
<evidence type="ECO:0000256" key="6">
    <source>
        <dbReference type="ARBA" id="ARBA00022989"/>
    </source>
</evidence>
<dbReference type="PRINTS" id="PR00758">
    <property type="entry name" value="ARSENICPUMP"/>
</dbReference>
<keyword evidence="6 8" id="KW-1133">Transmembrane helix</keyword>
<gene>
    <name evidence="10" type="ORF">NS355_03865</name>
</gene>
<organism evidence="10 11">
    <name type="scientific">Sphingomonas yabuuchiae</name>
    <dbReference type="NCBI Taxonomy" id="172044"/>
    <lineage>
        <taxon>Bacteria</taxon>
        <taxon>Pseudomonadati</taxon>
        <taxon>Pseudomonadota</taxon>
        <taxon>Alphaproteobacteria</taxon>
        <taxon>Sphingomonadales</taxon>
        <taxon>Sphingomonadaceae</taxon>
        <taxon>Sphingomonas</taxon>
    </lineage>
</organism>
<dbReference type="PANTHER" id="PTHR43302:SF5">
    <property type="entry name" value="TRANSPORTER ARSB-RELATED"/>
    <property type="match status" value="1"/>
</dbReference>
<evidence type="ECO:0000256" key="4">
    <source>
        <dbReference type="ARBA" id="ARBA00022475"/>
    </source>
</evidence>
<evidence type="ECO:0000313" key="10">
    <source>
        <dbReference type="EMBL" id="KTW00599.1"/>
    </source>
</evidence>
<name>A0A147IYB7_9SPHN</name>
<protein>
    <submittedName>
        <fullName evidence="10">Arsenic transporter</fullName>
    </submittedName>
</protein>
<dbReference type="OrthoDB" id="9774335at2"/>
<keyword evidence="5 8" id="KW-0812">Transmembrane</keyword>
<dbReference type="PANTHER" id="PTHR43302">
    <property type="entry name" value="TRANSPORTER ARSB-RELATED"/>
    <property type="match status" value="1"/>
</dbReference>
<dbReference type="InterPro" id="IPR000802">
    <property type="entry name" value="Arsenical_pump_ArsB"/>
</dbReference>
<comment type="similarity">
    <text evidence="2">Belongs to the CitM (TC 2.A.11) transporter family.</text>
</comment>
<dbReference type="EMBL" id="LDTF01000010">
    <property type="protein sequence ID" value="KTW00599.1"/>
    <property type="molecule type" value="Genomic_DNA"/>
</dbReference>
<dbReference type="GO" id="GO:0005886">
    <property type="term" value="C:plasma membrane"/>
    <property type="evidence" value="ECO:0007669"/>
    <property type="project" value="UniProtKB-SubCell"/>
</dbReference>
<keyword evidence="7 8" id="KW-0472">Membrane</keyword>
<sequence length="417" mass="42972">MVTLAYGATWAIAGLSTAGVIARPMRWPEWIWAVTGAVLLIVLGLMPLGEAGQAVAKGTDVYLFLIGMMLLSETAREHGAFDWIAATAVNMAGRSRAKLFALVYATGVIVTTFMSNDATAVVLTPAVFVAAKKAKADPLPLLFACALIANAASFVLPISNPANLVLYGGHMPPLGAWMAAFALPSLASILVTFAVLRFTQRARIAGDCESDVTRDPLSTGGKLAMLGIGLTALLLLVVSALDIELGLPTALAGIATAVIVSLLAGRSPLTLAKSVSWGVLPLVAGLFVLVEALDRTGVIAWVAQGLRDMLADPTRAAAVSGTTLAFVSNAMNNLPAGLVASSAIAQAHPPQIVTDALLIGVDLGPNLSVTGSLATILWLQAIRREGEDVSFLAFLKVGAVAMPLALLAALGIRLLIG</sequence>
<comment type="caution">
    <text evidence="10">The sequence shown here is derived from an EMBL/GenBank/DDBJ whole genome shotgun (WGS) entry which is preliminary data.</text>
</comment>
<evidence type="ECO:0000256" key="7">
    <source>
        <dbReference type="ARBA" id="ARBA00023136"/>
    </source>
</evidence>
<dbReference type="Proteomes" id="UP000073923">
    <property type="component" value="Unassembled WGS sequence"/>
</dbReference>
<feature type="transmembrane region" description="Helical" evidence="8">
    <location>
        <begin position="174"/>
        <end position="196"/>
    </location>
</feature>
<dbReference type="AlphaFoldDB" id="A0A147IYB7"/>
<keyword evidence="4" id="KW-1003">Cell membrane</keyword>
<feature type="transmembrane region" description="Helical" evidence="8">
    <location>
        <begin position="30"/>
        <end position="49"/>
    </location>
</feature>
<feature type="transmembrane region" description="Helical" evidence="8">
    <location>
        <begin position="277"/>
        <end position="303"/>
    </location>
</feature>
<feature type="transmembrane region" description="Helical" evidence="8">
    <location>
        <begin position="391"/>
        <end position="416"/>
    </location>
</feature>
<feature type="transmembrane region" description="Helical" evidence="8">
    <location>
        <begin position="141"/>
        <end position="162"/>
    </location>
</feature>
<evidence type="ECO:0000256" key="3">
    <source>
        <dbReference type="ARBA" id="ARBA00022448"/>
    </source>
</evidence>
<evidence type="ECO:0000256" key="5">
    <source>
        <dbReference type="ARBA" id="ARBA00022692"/>
    </source>
</evidence>
<feature type="transmembrane region" description="Helical" evidence="8">
    <location>
        <begin position="247"/>
        <end position="265"/>
    </location>
</feature>
<feature type="transmembrane region" description="Helical" evidence="8">
    <location>
        <begin position="101"/>
        <end position="129"/>
    </location>
</feature>
<feature type="transmembrane region" description="Helical" evidence="8">
    <location>
        <begin position="356"/>
        <end position="379"/>
    </location>
</feature>
<feature type="domain" description="Citrate transporter-like" evidence="9">
    <location>
        <begin position="28"/>
        <end position="350"/>
    </location>
</feature>
<dbReference type="PATRIC" id="fig|172044.3.peg.47"/>
<comment type="subcellular location">
    <subcellularLocation>
        <location evidence="1">Cell membrane</location>
        <topology evidence="1">Multi-pass membrane protein</topology>
    </subcellularLocation>
</comment>
<feature type="transmembrane region" description="Helical" evidence="8">
    <location>
        <begin position="223"/>
        <end position="241"/>
    </location>
</feature>
<evidence type="ECO:0000256" key="1">
    <source>
        <dbReference type="ARBA" id="ARBA00004651"/>
    </source>
</evidence>
<keyword evidence="3" id="KW-0813">Transport</keyword>
<dbReference type="InterPro" id="IPR004680">
    <property type="entry name" value="Cit_transptr-like_dom"/>
</dbReference>
<evidence type="ECO:0000313" key="11">
    <source>
        <dbReference type="Proteomes" id="UP000073923"/>
    </source>
</evidence>